<protein>
    <recommendedName>
        <fullName evidence="1">HAT C-terminal dimerisation domain-containing protein</fullName>
    </recommendedName>
</protein>
<dbReference type="InParanoid" id="A0A401G4W2"/>
<feature type="domain" description="HAT C-terminal dimerisation" evidence="1">
    <location>
        <begin position="170"/>
        <end position="244"/>
    </location>
</feature>
<dbReference type="AlphaFoldDB" id="A0A401G4W2"/>
<reference evidence="2 3" key="1">
    <citation type="journal article" date="2018" name="Sci. Rep.">
        <title>Genome sequence of the cauliflower mushroom Sparassis crispa (Hanabiratake) and its association with beneficial usage.</title>
        <authorList>
            <person name="Kiyama R."/>
            <person name="Furutani Y."/>
            <person name="Kawaguchi K."/>
            <person name="Nakanishi T."/>
        </authorList>
    </citation>
    <scope>NUCLEOTIDE SEQUENCE [LARGE SCALE GENOMIC DNA]</scope>
</reference>
<dbReference type="Pfam" id="PF05699">
    <property type="entry name" value="Dimer_Tnp_hAT"/>
    <property type="match status" value="1"/>
</dbReference>
<evidence type="ECO:0000313" key="3">
    <source>
        <dbReference type="Proteomes" id="UP000287166"/>
    </source>
</evidence>
<name>A0A401G4W2_9APHY</name>
<evidence type="ECO:0000259" key="1">
    <source>
        <dbReference type="Pfam" id="PF05699"/>
    </source>
</evidence>
<organism evidence="2 3">
    <name type="scientific">Sparassis crispa</name>
    <dbReference type="NCBI Taxonomy" id="139825"/>
    <lineage>
        <taxon>Eukaryota</taxon>
        <taxon>Fungi</taxon>
        <taxon>Dikarya</taxon>
        <taxon>Basidiomycota</taxon>
        <taxon>Agaricomycotina</taxon>
        <taxon>Agaricomycetes</taxon>
        <taxon>Polyporales</taxon>
        <taxon>Sparassidaceae</taxon>
        <taxon>Sparassis</taxon>
    </lineage>
</organism>
<proteinExistence type="predicted"/>
<dbReference type="GO" id="GO:0046983">
    <property type="term" value="F:protein dimerization activity"/>
    <property type="evidence" value="ECO:0007669"/>
    <property type="project" value="InterPro"/>
</dbReference>
<dbReference type="PANTHER" id="PTHR23272">
    <property type="entry name" value="BED FINGER-RELATED"/>
    <property type="match status" value="1"/>
</dbReference>
<dbReference type="GeneID" id="38774106"/>
<dbReference type="STRING" id="139825.A0A401G4W2"/>
<evidence type="ECO:0000313" key="2">
    <source>
        <dbReference type="EMBL" id="GBE77189.1"/>
    </source>
</evidence>
<dbReference type="OrthoDB" id="2751120at2759"/>
<comment type="caution">
    <text evidence="2">The sequence shown here is derived from an EMBL/GenBank/DDBJ whole genome shotgun (WGS) entry which is preliminary data.</text>
</comment>
<dbReference type="EMBL" id="BFAD01000001">
    <property type="protein sequence ID" value="GBE77189.1"/>
    <property type="molecule type" value="Genomic_DNA"/>
</dbReference>
<dbReference type="SUPFAM" id="SSF53098">
    <property type="entry name" value="Ribonuclease H-like"/>
    <property type="match status" value="1"/>
</dbReference>
<dbReference type="RefSeq" id="XP_027608102.1">
    <property type="nucleotide sequence ID" value="XM_027752301.1"/>
</dbReference>
<accession>A0A401G4W2</accession>
<sequence>MDDDEWEIAKQLCDVLKLFNDATLYFLHDTPSLPMIIPAMDIIDEKLMNDSLDSDYEPCIRAALGMVKKMLNRYYNKTDLSNVYHIAMVLHPSHKLQYFRNASWQAEWITTARALVREEYDRAYAQCAVNVKPTQMKQSEHTPSSNMFDNLLNTNVSKGEDNRDELKCYLDADTECVDGDALGWWYARHKEFPHLSRMAMSYLTIPATSVDVERIFSKGRILLPHLQNGLSAESIRALLCLAEWSRLGFVHDTDVLAVVSLPDVLAVVSLPDVLAVVSLPDVLAVVSLPDVLAVVSLPDVLAVVSLPDVLAVVSLPDVLAVVSLPDVLAVVSLPDVLAVVSLPDVLAVVSLPDVLAVVSLPDVLAVVSLPDVLAVVSLPDVLAVVSLPEAQEDNDGLEDGWDNILWD</sequence>
<keyword evidence="3" id="KW-1185">Reference proteome</keyword>
<dbReference type="InterPro" id="IPR012337">
    <property type="entry name" value="RNaseH-like_sf"/>
</dbReference>
<dbReference type="InterPro" id="IPR008906">
    <property type="entry name" value="HATC_C_dom"/>
</dbReference>
<dbReference type="Proteomes" id="UP000287166">
    <property type="component" value="Unassembled WGS sequence"/>
</dbReference>
<gene>
    <name evidence="2" type="ORF">SCP_0100610</name>
</gene>